<keyword evidence="7" id="KW-0464">Manganese</keyword>
<comment type="subcellular location">
    <subcellularLocation>
        <location evidence="1">Cell membrane</location>
        <topology evidence="1">Multi-pass membrane protein</topology>
    </subcellularLocation>
</comment>
<feature type="transmembrane region" description="Helical" evidence="9">
    <location>
        <begin position="51"/>
        <end position="74"/>
    </location>
</feature>
<feature type="binding site" evidence="8">
    <location>
        <position position="486"/>
    </location>
    <ligand>
        <name>Mn(2+)</name>
        <dbReference type="ChEBI" id="CHEBI:29035"/>
    </ligand>
</feature>
<dbReference type="InterPro" id="IPR050448">
    <property type="entry name" value="OpgB/LTA_synthase_biosynth"/>
</dbReference>
<feature type="transmembrane region" description="Helical" evidence="9">
    <location>
        <begin position="86"/>
        <end position="106"/>
    </location>
</feature>
<reference evidence="11" key="2">
    <citation type="submission" date="2020-10" db="EMBL/GenBank/DDBJ databases">
        <title>Mucilaginibacter sp. nov., isolated from soil.</title>
        <authorList>
            <person name="Jeon C.O."/>
        </authorList>
    </citation>
    <scope>NUCLEOTIDE SEQUENCE</scope>
    <source>
        <strain evidence="11">R11</strain>
    </source>
</reference>
<evidence type="ECO:0000256" key="5">
    <source>
        <dbReference type="ARBA" id="ARBA00023136"/>
    </source>
</evidence>
<dbReference type="Proteomes" id="UP000638732">
    <property type="component" value="Unassembled WGS sequence"/>
</dbReference>
<evidence type="ECO:0000256" key="8">
    <source>
        <dbReference type="PIRSR" id="PIRSR005091-3"/>
    </source>
</evidence>
<evidence type="ECO:0000259" key="10">
    <source>
        <dbReference type="Pfam" id="PF00884"/>
    </source>
</evidence>
<organism evidence="11 12">
    <name type="scientific">Mucilaginibacter agri</name>
    <dbReference type="NCBI Taxonomy" id="2695265"/>
    <lineage>
        <taxon>Bacteria</taxon>
        <taxon>Pseudomonadati</taxon>
        <taxon>Bacteroidota</taxon>
        <taxon>Sphingobacteriia</taxon>
        <taxon>Sphingobacteriales</taxon>
        <taxon>Sphingobacteriaceae</taxon>
        <taxon>Mucilaginibacter</taxon>
    </lineage>
</organism>
<name>A0A965ZLX1_9SPHI</name>
<evidence type="ECO:0000256" key="1">
    <source>
        <dbReference type="ARBA" id="ARBA00004651"/>
    </source>
</evidence>
<proteinExistence type="predicted"/>
<dbReference type="PANTHER" id="PTHR47371:SF3">
    <property type="entry name" value="PHOSPHOGLYCEROL TRANSFERASE I"/>
    <property type="match status" value="1"/>
</dbReference>
<dbReference type="GO" id="GO:0046872">
    <property type="term" value="F:metal ion binding"/>
    <property type="evidence" value="ECO:0007669"/>
    <property type="project" value="UniProtKB-KW"/>
</dbReference>
<evidence type="ECO:0000313" key="11">
    <source>
        <dbReference type="EMBL" id="NCD72032.1"/>
    </source>
</evidence>
<keyword evidence="4 9" id="KW-1133">Transmembrane helix</keyword>
<dbReference type="RefSeq" id="WP_166588003.1">
    <property type="nucleotide sequence ID" value="NZ_WWEO01000045.1"/>
</dbReference>
<evidence type="ECO:0000313" key="12">
    <source>
        <dbReference type="Proteomes" id="UP000638732"/>
    </source>
</evidence>
<dbReference type="InterPro" id="IPR012160">
    <property type="entry name" value="LtaS-like"/>
</dbReference>
<keyword evidence="11" id="KW-0378">Hydrolase</keyword>
<dbReference type="Gene3D" id="3.40.720.10">
    <property type="entry name" value="Alkaline Phosphatase, subunit A"/>
    <property type="match status" value="1"/>
</dbReference>
<dbReference type="PIRSF" id="PIRSF005091">
    <property type="entry name" value="Mmb_sulf_HI1246"/>
    <property type="match status" value="1"/>
</dbReference>
<feature type="binding site" evidence="8">
    <location>
        <position position="485"/>
    </location>
    <ligand>
        <name>Mn(2+)</name>
        <dbReference type="ChEBI" id="CHEBI:29035"/>
    </ligand>
</feature>
<feature type="transmembrane region" description="Helical" evidence="9">
    <location>
        <begin position="12"/>
        <end position="31"/>
    </location>
</feature>
<keyword evidence="2" id="KW-1003">Cell membrane</keyword>
<dbReference type="GO" id="GO:0016787">
    <property type="term" value="F:hydrolase activity"/>
    <property type="evidence" value="ECO:0007669"/>
    <property type="project" value="UniProtKB-KW"/>
</dbReference>
<feature type="domain" description="Sulfatase N-terminal" evidence="10">
    <location>
        <begin position="268"/>
        <end position="541"/>
    </location>
</feature>
<keyword evidence="7" id="KW-0479">Metal-binding</keyword>
<feature type="binding site" evidence="7">
    <location>
        <position position="431"/>
    </location>
    <ligand>
        <name>substrate</name>
    </ligand>
</feature>
<dbReference type="SUPFAM" id="SSF53649">
    <property type="entry name" value="Alkaline phosphatase-like"/>
    <property type="match status" value="1"/>
</dbReference>
<evidence type="ECO:0000256" key="4">
    <source>
        <dbReference type="ARBA" id="ARBA00022989"/>
    </source>
</evidence>
<evidence type="ECO:0000256" key="9">
    <source>
        <dbReference type="SAM" id="Phobius"/>
    </source>
</evidence>
<reference evidence="11" key="1">
    <citation type="submission" date="2020-01" db="EMBL/GenBank/DDBJ databases">
        <authorList>
            <person name="Seo Y.L."/>
        </authorList>
    </citation>
    <scope>NUCLEOTIDE SEQUENCE</scope>
    <source>
        <strain evidence="11">R11</strain>
    </source>
</reference>
<feature type="transmembrane region" description="Helical" evidence="9">
    <location>
        <begin position="137"/>
        <end position="158"/>
    </location>
</feature>
<feature type="active site" evidence="6">
    <location>
        <position position="316"/>
    </location>
</feature>
<keyword evidence="5 9" id="KW-0472">Membrane</keyword>
<keyword evidence="12" id="KW-1185">Reference proteome</keyword>
<evidence type="ECO:0000256" key="7">
    <source>
        <dbReference type="PIRSR" id="PIRSR005091-2"/>
    </source>
</evidence>
<dbReference type="GO" id="GO:0005886">
    <property type="term" value="C:plasma membrane"/>
    <property type="evidence" value="ECO:0007669"/>
    <property type="project" value="UniProtKB-SubCell"/>
</dbReference>
<protein>
    <submittedName>
        <fullName evidence="11">Sulfatase-like hydrolase/transferase</fullName>
    </submittedName>
</protein>
<keyword evidence="3 9" id="KW-0812">Transmembrane</keyword>
<feature type="binding site" evidence="8">
    <location>
        <position position="316"/>
    </location>
    <ligand>
        <name>Mn(2+)</name>
        <dbReference type="ChEBI" id="CHEBI:29035"/>
    </ligand>
</feature>
<evidence type="ECO:0000256" key="3">
    <source>
        <dbReference type="ARBA" id="ARBA00022692"/>
    </source>
</evidence>
<feature type="binding site" evidence="8">
    <location>
        <position position="276"/>
    </location>
    <ligand>
        <name>Mn(2+)</name>
        <dbReference type="ChEBI" id="CHEBI:29035"/>
    </ligand>
</feature>
<accession>A0A965ZLX1</accession>
<dbReference type="CDD" id="cd16015">
    <property type="entry name" value="LTA_synthase"/>
    <property type="match status" value="1"/>
</dbReference>
<dbReference type="Pfam" id="PF00884">
    <property type="entry name" value="Sulfatase"/>
    <property type="match status" value="1"/>
</dbReference>
<dbReference type="Gene3D" id="3.30.1120.80">
    <property type="match status" value="1"/>
</dbReference>
<feature type="transmembrane region" description="Helical" evidence="9">
    <location>
        <begin position="170"/>
        <end position="192"/>
    </location>
</feature>
<dbReference type="AlphaFoldDB" id="A0A965ZLX1"/>
<comment type="caution">
    <text evidence="11">The sequence shown here is derived from an EMBL/GenBank/DDBJ whole genome shotgun (WGS) entry which is preliminary data.</text>
</comment>
<sequence>MFRSFFSFCRYFVFWLIVFFCTRLTFELYFYNKLTTASVKEILLTFIHGLWLDYSAAAYICITPLLVFIVNWFIPKGHIPAIWLKIYTWFCVLVISFLTIIDLNIFREWGTKVNYRVFNTLYNAPSEAVASTGSSPIGLSITIGVTLLVVGVVLSLYVVDFKFKKPYESVSFKIPFSLLLCFITLIIIRGGLRGAPINEQRAYFSNKQILNQAVLNTEWNLMNNVVENMRRPYNAYEFMPADKAFTLVNDLYAVKKDTTVKILKTDRPNIVIIQLESYTADIIESLGGDKGVSPHFEEFIKDGLLFNNIYAAGDRTDKGVVAILSGFPSQATRTIITDDAKQKKLPAISSTLKKAGYTTSYFYGGASDYMNFKSYILHHNFDDLSDESSFSKDELLSKWGAYDEVTLRKSVDYLDKQKHPFFCYIQTLSNHEPFELLGKPKFPGKDMGNMFRSTAYYTDSCLNAYFEQAKKQPWYKNTLFVLVADHGHRLPRNTSEAYDPRKYHIPLLFFGDVIKDEYKGKKISALGGQTDIAATILGQLNLPSEDFKWSKNLLNPYSKQFAFFDWDNGLGFIQPEQAVSYDNEGDKIIYTGNNTAPNAVTENTLRQGQAYLQKVFTQYLNY</sequence>
<evidence type="ECO:0000256" key="2">
    <source>
        <dbReference type="ARBA" id="ARBA00022475"/>
    </source>
</evidence>
<dbReference type="PANTHER" id="PTHR47371">
    <property type="entry name" value="LIPOTEICHOIC ACID SYNTHASE"/>
    <property type="match status" value="1"/>
</dbReference>
<dbReference type="InterPro" id="IPR017850">
    <property type="entry name" value="Alkaline_phosphatase_core_sf"/>
</dbReference>
<gene>
    <name evidence="11" type="ORF">GSY63_21895</name>
</gene>
<dbReference type="InterPro" id="IPR000917">
    <property type="entry name" value="Sulfatase_N"/>
</dbReference>
<dbReference type="EMBL" id="WWEO01000045">
    <property type="protein sequence ID" value="NCD72032.1"/>
    <property type="molecule type" value="Genomic_DNA"/>
</dbReference>
<evidence type="ECO:0000256" key="6">
    <source>
        <dbReference type="PIRSR" id="PIRSR005091-1"/>
    </source>
</evidence>